<dbReference type="InParanoid" id="D1C6B4"/>
<reference evidence="3 4" key="2">
    <citation type="journal article" date="2010" name="Stand. Genomic Sci.">
        <title>Complete genome sequence of Desulfohalobium retbaense type strain (HR(100)).</title>
        <authorList>
            <person name="Spring S."/>
            <person name="Nolan M."/>
            <person name="Lapidus A."/>
            <person name="Glavina Del Rio T."/>
            <person name="Copeland A."/>
            <person name="Tice H."/>
            <person name="Cheng J.F."/>
            <person name="Lucas S."/>
            <person name="Land M."/>
            <person name="Chen F."/>
            <person name="Bruce D."/>
            <person name="Goodwin L."/>
            <person name="Pitluck S."/>
            <person name="Ivanova N."/>
            <person name="Mavromatis K."/>
            <person name="Mikhailova N."/>
            <person name="Pati A."/>
            <person name="Chen A."/>
            <person name="Palaniappan K."/>
            <person name="Hauser L."/>
            <person name="Chang Y.J."/>
            <person name="Jeffries C.D."/>
            <person name="Munk C."/>
            <person name="Kiss H."/>
            <person name="Chain P."/>
            <person name="Han C."/>
            <person name="Brettin T."/>
            <person name="Detter J.C."/>
            <person name="Schuler E."/>
            <person name="Goker M."/>
            <person name="Rohde M."/>
            <person name="Bristow J."/>
            <person name="Eisen J.A."/>
            <person name="Markowitz V."/>
            <person name="Hugenholtz P."/>
            <person name="Kyrpides N.C."/>
            <person name="Klenk H.P."/>
        </authorList>
    </citation>
    <scope>NUCLEOTIDE SEQUENCE [LARGE SCALE GENOMIC DNA]</scope>
    <source>
        <strain evidence="4">ATCC 49802 / DSM 20745 / S 6022</strain>
    </source>
</reference>
<sequence>MARVALLADRLRVEERLLIEAFAARGHEAVLVQPAKLALSPAAPSAGDFVAALDRGEATAERAVLAALLASGGTPVVNRAATARLLADRMALLRHLILADIPVPETRVCFGEEAIFAAIAEIGYPVVLKSLTVDPGFPVALVEDQDAAEAIVEHRIMLGGERAVLVQQFIPARAGQSVRLVVAGRSLAGIEQRTHGGWRPGRDATYEAYTGDPAPLTALAERIIERLGTGTYAVEVVETGDGPVVVGVANLVDFRSLSGRGVDVAGMIADFVLG</sequence>
<dbReference type="Pfam" id="PF08443">
    <property type="entry name" value="RimK"/>
    <property type="match status" value="1"/>
</dbReference>
<evidence type="ECO:0000259" key="2">
    <source>
        <dbReference type="PROSITE" id="PS50975"/>
    </source>
</evidence>
<evidence type="ECO:0007829" key="5">
    <source>
        <dbReference type="PDB" id="5I47"/>
    </source>
</evidence>
<dbReference type="Pfam" id="PF22626">
    <property type="entry name" value="LysX_preATP_grasp"/>
    <property type="match status" value="1"/>
</dbReference>
<organism evidence="3 4">
    <name type="scientific">Sphaerobacter thermophilus (strain ATCC 49802 / DSM 20745 / KCCM 41009 / NCIMB 13125 / S 6022)</name>
    <dbReference type="NCBI Taxonomy" id="479434"/>
    <lineage>
        <taxon>Bacteria</taxon>
        <taxon>Pseudomonadati</taxon>
        <taxon>Thermomicrobiota</taxon>
        <taxon>Thermomicrobia</taxon>
        <taxon>Sphaerobacterales</taxon>
        <taxon>Sphaerobacterineae</taxon>
        <taxon>Sphaerobacteraceae</taxon>
        <taxon>Sphaerobacter</taxon>
    </lineage>
</organism>
<dbReference type="GO" id="GO:0018169">
    <property type="term" value="F:ribosomal S6-glutamic acid ligase activity"/>
    <property type="evidence" value="ECO:0007669"/>
    <property type="project" value="TreeGrafter"/>
</dbReference>
<dbReference type="OrthoDB" id="9803907at2"/>
<dbReference type="GO" id="GO:0005737">
    <property type="term" value="C:cytoplasm"/>
    <property type="evidence" value="ECO:0007669"/>
    <property type="project" value="TreeGrafter"/>
</dbReference>
<evidence type="ECO:0000256" key="1">
    <source>
        <dbReference type="PROSITE-ProRule" id="PRU00409"/>
    </source>
</evidence>
<keyword evidence="1" id="KW-0547">Nucleotide-binding</keyword>
<dbReference type="SMR" id="D1C6B4"/>
<reference evidence="4" key="1">
    <citation type="submission" date="2009-11" db="EMBL/GenBank/DDBJ databases">
        <title>The complete chromosome 1 of Sphaerobacter thermophilus DSM 20745.</title>
        <authorList>
            <person name="Lucas S."/>
            <person name="Copeland A."/>
            <person name="Lapidus A."/>
            <person name="Glavina del Rio T."/>
            <person name="Dalin E."/>
            <person name="Tice H."/>
            <person name="Bruce D."/>
            <person name="Goodwin L."/>
            <person name="Pitluck S."/>
            <person name="Kyrpides N."/>
            <person name="Mavromatis K."/>
            <person name="Ivanova N."/>
            <person name="Mikhailova N."/>
            <person name="LaButti K.M."/>
            <person name="Clum A."/>
            <person name="Sun H.I."/>
            <person name="Brettin T."/>
            <person name="Detter J.C."/>
            <person name="Han C."/>
            <person name="Larimer F."/>
            <person name="Land M."/>
            <person name="Hauser L."/>
            <person name="Markowitz V."/>
            <person name="Cheng J.F."/>
            <person name="Hugenholtz P."/>
            <person name="Woyke T."/>
            <person name="Wu D."/>
            <person name="Steenblock K."/>
            <person name="Schneider S."/>
            <person name="Pukall R."/>
            <person name="Goeker M."/>
            <person name="Klenk H.P."/>
            <person name="Eisen J.A."/>
        </authorList>
    </citation>
    <scope>NUCLEOTIDE SEQUENCE [LARGE SCALE GENOMIC DNA]</scope>
    <source>
        <strain evidence="4">ATCC 49802 / DSM 20745 / S 6022</strain>
    </source>
</reference>
<proteinExistence type="evidence at protein level"/>
<dbReference type="Gene3D" id="3.40.50.20">
    <property type="match status" value="1"/>
</dbReference>
<keyword evidence="4" id="KW-1185">Reference proteome</keyword>
<dbReference type="PANTHER" id="PTHR21621">
    <property type="entry name" value="RIBOSOMAL PROTEIN S6 MODIFICATION PROTEIN"/>
    <property type="match status" value="1"/>
</dbReference>
<dbReference type="Gene3D" id="3.30.1490.20">
    <property type="entry name" value="ATP-grasp fold, A domain"/>
    <property type="match status" value="1"/>
</dbReference>
<dbReference type="PROSITE" id="PS50975">
    <property type="entry name" value="ATP_GRASP"/>
    <property type="match status" value="1"/>
</dbReference>
<dbReference type="GO" id="GO:0009432">
    <property type="term" value="P:SOS response"/>
    <property type="evidence" value="ECO:0007669"/>
    <property type="project" value="TreeGrafter"/>
</dbReference>
<feature type="domain" description="ATP-grasp" evidence="2">
    <location>
        <begin position="93"/>
        <end position="273"/>
    </location>
</feature>
<keyword evidence="5" id="KW-0002">3D-structure</keyword>
<dbReference type="EvolutionaryTrace" id="D1C6B4"/>
<dbReference type="SUPFAM" id="SSF56059">
    <property type="entry name" value="Glutathione synthetase ATP-binding domain-like"/>
    <property type="match status" value="1"/>
</dbReference>
<dbReference type="SUPFAM" id="SSF52440">
    <property type="entry name" value="PreATP-grasp domain"/>
    <property type="match status" value="1"/>
</dbReference>
<dbReference type="PDB" id="5I47">
    <property type="method" value="X-ray"/>
    <property type="resolution" value="2.35 A"/>
    <property type="chains" value="A/B=1-274"/>
</dbReference>
<dbReference type="InterPro" id="IPR013815">
    <property type="entry name" value="ATP_grasp_subdomain_1"/>
</dbReference>
<protein>
    <submittedName>
        <fullName evidence="3">RimK domain protein ATP-grasp</fullName>
    </submittedName>
</protein>
<dbReference type="InterPro" id="IPR016185">
    <property type="entry name" value="PreATP-grasp_dom_sf"/>
</dbReference>
<dbReference type="PDBsum" id="5I47"/>
<dbReference type="KEGG" id="sti:Sthe_0213"/>
<evidence type="ECO:0000313" key="4">
    <source>
        <dbReference type="Proteomes" id="UP000002027"/>
    </source>
</evidence>
<dbReference type="GO" id="GO:0046872">
    <property type="term" value="F:metal ion binding"/>
    <property type="evidence" value="ECO:0007669"/>
    <property type="project" value="InterPro"/>
</dbReference>
<dbReference type="HOGENOM" id="CLU_1004491_0_0_0"/>
<accession>D1C6B4</accession>
<dbReference type="EMBL" id="CP001823">
    <property type="protein sequence ID" value="ACZ37652.1"/>
    <property type="molecule type" value="Genomic_DNA"/>
</dbReference>
<gene>
    <name evidence="3" type="ordered locus">Sthe_0213</name>
</gene>
<dbReference type="InterPro" id="IPR011761">
    <property type="entry name" value="ATP-grasp"/>
</dbReference>
<dbReference type="Proteomes" id="UP000002027">
    <property type="component" value="Chromosome 1"/>
</dbReference>
<dbReference type="AlphaFoldDB" id="D1C6B4"/>
<evidence type="ECO:0000313" key="3">
    <source>
        <dbReference type="EMBL" id="ACZ37652.1"/>
    </source>
</evidence>
<reference evidence="5" key="3">
    <citation type="submission" date="2016-02" db="PDB data bank">
        <title>Crystal structure of RimK domain protein ATP-grasp from Sphaerobacter thermophilus DSM 20745.</title>
        <authorList>
            <consortium name="Midwest Center for Structural Genomics (MCSG)"/>
            <person name="Chang C."/>
            <person name="Duke N."/>
            <person name="Wu R."/>
            <person name="Clancy S."/>
            <person name="Joachimiak A."/>
        </authorList>
    </citation>
    <scope>X-RAY CRYSTALLOGRAPHY (2.35 ANGSTROMS)</scope>
</reference>
<name>D1C6B4_SPHTD</name>
<dbReference type="Gene3D" id="3.30.470.20">
    <property type="entry name" value="ATP-grasp fold, B domain"/>
    <property type="match status" value="1"/>
</dbReference>
<dbReference type="STRING" id="479434.Sthe_0213"/>
<dbReference type="PANTHER" id="PTHR21621:SF0">
    <property type="entry name" value="BETA-CITRYLGLUTAMATE SYNTHASE B-RELATED"/>
    <property type="match status" value="1"/>
</dbReference>
<dbReference type="InterPro" id="IPR054562">
    <property type="entry name" value="LysX/ArgX_preATP_grasp"/>
</dbReference>
<keyword evidence="1" id="KW-0067">ATP-binding</keyword>
<dbReference type="eggNOG" id="COG0189">
    <property type="taxonomic scope" value="Bacteria"/>
</dbReference>
<dbReference type="GO" id="GO:0005524">
    <property type="term" value="F:ATP binding"/>
    <property type="evidence" value="ECO:0007669"/>
    <property type="project" value="UniProtKB-UniRule"/>
</dbReference>
<dbReference type="InterPro" id="IPR013651">
    <property type="entry name" value="ATP-grasp_RimK-type"/>
</dbReference>
<dbReference type="RefSeq" id="WP_012870700.1">
    <property type="nucleotide sequence ID" value="NC_013523.1"/>
</dbReference>